<gene>
    <name evidence="2" type="ORF">OS493_025677</name>
</gene>
<evidence type="ECO:0000313" key="3">
    <source>
        <dbReference type="Proteomes" id="UP001163046"/>
    </source>
</evidence>
<comment type="caution">
    <text evidence="2">The sequence shown here is derived from an EMBL/GenBank/DDBJ whole genome shotgun (WGS) entry which is preliminary data.</text>
</comment>
<sequence length="486" mass="52956">MKTEFDRNFNAGLPQASSVDKKPRVPVTTNSSDTGFDEVVDICDEPSSHCAPGDVLTDDDPLLDIKTEQDHDDPSVITPCQMFGISKEELVLMDLELPEIWFNSDNDVDLLAGSVKGGMLFNISLTAELSEDDKSGIAHFGGIGDAPLEKLNPYTLCGIIPGSQQPGTFQVTVNTQAGQLLGMTYFTYVDETQELLKQLVKDPAQRSQFFSKWALQELSSISGSDSNIAQDNAVTEDETDFKSAQSKDDDNQSDYFADDETSCGSFELEVGWEEDGEGTCTTKDGGFKKEPSEGEEKEPSEGEDASIEVPPETGTQFDENLEKGDESYEEPSIIDSKHSLSLHCQLCEDLLLNAGDDTTARQQGVGEPIEGEDASIEVPPDMGTQFEENLEMTKGDESCKEPSIIDSNHGLSLDCLYGDLLLSGEDDTTARQQGAEETQEIGSFTQTIGGRTQKIDDSDAEQQEANACPSQERKAKPKSKTFCYPP</sequence>
<evidence type="ECO:0000313" key="2">
    <source>
        <dbReference type="EMBL" id="KAJ7383806.1"/>
    </source>
</evidence>
<reference evidence="2" key="1">
    <citation type="submission" date="2023-01" db="EMBL/GenBank/DDBJ databases">
        <title>Genome assembly of the deep-sea coral Lophelia pertusa.</title>
        <authorList>
            <person name="Herrera S."/>
            <person name="Cordes E."/>
        </authorList>
    </citation>
    <scope>NUCLEOTIDE SEQUENCE</scope>
    <source>
        <strain evidence="2">USNM1676648</strain>
        <tissue evidence="2">Polyp</tissue>
    </source>
</reference>
<feature type="region of interest" description="Disordered" evidence="1">
    <location>
        <begin position="427"/>
        <end position="486"/>
    </location>
</feature>
<feature type="compositionally biased region" description="Polar residues" evidence="1">
    <location>
        <begin position="430"/>
        <end position="450"/>
    </location>
</feature>
<dbReference type="EMBL" id="MU825894">
    <property type="protein sequence ID" value="KAJ7383806.1"/>
    <property type="molecule type" value="Genomic_DNA"/>
</dbReference>
<organism evidence="2 3">
    <name type="scientific">Desmophyllum pertusum</name>
    <dbReference type="NCBI Taxonomy" id="174260"/>
    <lineage>
        <taxon>Eukaryota</taxon>
        <taxon>Metazoa</taxon>
        <taxon>Cnidaria</taxon>
        <taxon>Anthozoa</taxon>
        <taxon>Hexacorallia</taxon>
        <taxon>Scleractinia</taxon>
        <taxon>Caryophylliina</taxon>
        <taxon>Caryophylliidae</taxon>
        <taxon>Desmophyllum</taxon>
    </lineage>
</organism>
<dbReference type="OrthoDB" id="5982696at2759"/>
<feature type="region of interest" description="Disordered" evidence="1">
    <location>
        <begin position="232"/>
        <end position="332"/>
    </location>
</feature>
<name>A0A9W9ZLA2_9CNID</name>
<accession>A0A9W9ZLA2</accession>
<feature type="region of interest" description="Disordered" evidence="1">
    <location>
        <begin position="361"/>
        <end position="381"/>
    </location>
</feature>
<keyword evidence="3" id="KW-1185">Reference proteome</keyword>
<proteinExistence type="predicted"/>
<evidence type="ECO:0000256" key="1">
    <source>
        <dbReference type="SAM" id="MobiDB-lite"/>
    </source>
</evidence>
<dbReference type="AlphaFoldDB" id="A0A9W9ZLA2"/>
<dbReference type="Proteomes" id="UP001163046">
    <property type="component" value="Unassembled WGS sequence"/>
</dbReference>
<feature type="compositionally biased region" description="Basic and acidic residues" evidence="1">
    <location>
        <begin position="285"/>
        <end position="300"/>
    </location>
</feature>
<feature type="region of interest" description="Disordered" evidence="1">
    <location>
        <begin position="1"/>
        <end position="32"/>
    </location>
</feature>
<protein>
    <submittedName>
        <fullName evidence="2">Uncharacterized protein</fullName>
    </submittedName>
</protein>